<keyword evidence="1" id="KW-0472">Membrane</keyword>
<evidence type="ECO:0000259" key="3">
    <source>
        <dbReference type="Pfam" id="PF07589"/>
    </source>
</evidence>
<keyword evidence="1" id="KW-1133">Transmembrane helix</keyword>
<evidence type="ECO:0000313" key="5">
    <source>
        <dbReference type="Proteomes" id="UP001331561"/>
    </source>
</evidence>
<organism evidence="4 5">
    <name type="scientific">Uliginosibacterium silvisoli</name>
    <dbReference type="NCBI Taxonomy" id="3114758"/>
    <lineage>
        <taxon>Bacteria</taxon>
        <taxon>Pseudomonadati</taxon>
        <taxon>Pseudomonadota</taxon>
        <taxon>Betaproteobacteria</taxon>
        <taxon>Rhodocyclales</taxon>
        <taxon>Zoogloeaceae</taxon>
        <taxon>Uliginosibacterium</taxon>
    </lineage>
</organism>
<accession>A0ABU6KAQ3</accession>
<proteinExistence type="predicted"/>
<gene>
    <name evidence="4" type="ORF">VVD49_20335</name>
</gene>
<reference evidence="4 5" key="1">
    <citation type="submission" date="2024-01" db="EMBL/GenBank/DDBJ databases">
        <title>Uliginosibacterium soil sp. nov.</title>
        <authorList>
            <person name="Lv Y."/>
        </authorList>
    </citation>
    <scope>NUCLEOTIDE SEQUENCE [LARGE SCALE GENOMIC DNA]</scope>
    <source>
        <strain evidence="4 5">H3</strain>
    </source>
</reference>
<protein>
    <submittedName>
        <fullName evidence="4">PEP-CTERM sorting domain-containing protein</fullName>
    </submittedName>
</protein>
<evidence type="ECO:0000256" key="2">
    <source>
        <dbReference type="SAM" id="SignalP"/>
    </source>
</evidence>
<dbReference type="Proteomes" id="UP001331561">
    <property type="component" value="Unassembled WGS sequence"/>
</dbReference>
<keyword evidence="5" id="KW-1185">Reference proteome</keyword>
<evidence type="ECO:0000313" key="4">
    <source>
        <dbReference type="EMBL" id="MEC5388093.1"/>
    </source>
</evidence>
<feature type="chain" id="PRO_5045057860" evidence="2">
    <location>
        <begin position="24"/>
        <end position="241"/>
    </location>
</feature>
<keyword evidence="1" id="KW-0812">Transmembrane</keyword>
<keyword evidence="2" id="KW-0732">Signal</keyword>
<dbReference type="InterPro" id="IPR013424">
    <property type="entry name" value="Ice-binding_C"/>
</dbReference>
<evidence type="ECO:0000256" key="1">
    <source>
        <dbReference type="SAM" id="Phobius"/>
    </source>
</evidence>
<feature type="transmembrane region" description="Helical" evidence="1">
    <location>
        <begin position="218"/>
        <end position="235"/>
    </location>
</feature>
<dbReference type="NCBIfam" id="TIGR02595">
    <property type="entry name" value="PEP_CTERM"/>
    <property type="match status" value="1"/>
</dbReference>
<dbReference type="Pfam" id="PF07589">
    <property type="entry name" value="PEP-CTERM"/>
    <property type="match status" value="1"/>
</dbReference>
<feature type="signal peptide" evidence="2">
    <location>
        <begin position="1"/>
        <end position="23"/>
    </location>
</feature>
<feature type="domain" description="Ice-binding protein C-terminal" evidence="3">
    <location>
        <begin position="214"/>
        <end position="238"/>
    </location>
</feature>
<name>A0ABU6KAQ3_9RHOO</name>
<sequence>MIHMKKMVAAVAIAAASVGAAQADTYVSNFEFGLLADGGLLKSNDNNPLFMETLATDPFIWTGPSSNGIQVWDDVAMEAKVPGNAIVANLLNGGTVTNSVYGSFMGLVKNAGVTASFSLDTAVTGGSKYFSLDSITTIAGKTNGNATAGQNAVITLWKDGVQVGSWSNTVIGTATTIAVGDAWTVTSLAGIEADTVKIYSIKGQQFFDNIQVTAVPEASTYAMLLAGLGMIGVIARRRTKA</sequence>
<dbReference type="RefSeq" id="WP_327601062.1">
    <property type="nucleotide sequence ID" value="NZ_JAYXHS010000004.1"/>
</dbReference>
<comment type="caution">
    <text evidence="4">The sequence shown here is derived from an EMBL/GenBank/DDBJ whole genome shotgun (WGS) entry which is preliminary data.</text>
</comment>
<dbReference type="EMBL" id="JAYXHS010000004">
    <property type="protein sequence ID" value="MEC5388093.1"/>
    <property type="molecule type" value="Genomic_DNA"/>
</dbReference>